<dbReference type="HOGENOM" id="CLU_126806_0_0_1"/>
<dbReference type="Gramene" id="BGIOSGA013127-TA">
    <property type="protein sequence ID" value="BGIOSGA013127-PA"/>
    <property type="gene ID" value="BGIOSGA013127"/>
</dbReference>
<dbReference type="EMBL" id="CM000128">
    <property type="protein sequence ID" value="EEC75741.1"/>
    <property type="molecule type" value="Genomic_DNA"/>
</dbReference>
<evidence type="ECO:0000256" key="1">
    <source>
        <dbReference type="SAM" id="MobiDB-lite"/>
    </source>
</evidence>
<organism evidence="2 3">
    <name type="scientific">Oryza sativa subsp. indica</name>
    <name type="common">Rice</name>
    <dbReference type="NCBI Taxonomy" id="39946"/>
    <lineage>
        <taxon>Eukaryota</taxon>
        <taxon>Viridiplantae</taxon>
        <taxon>Streptophyta</taxon>
        <taxon>Embryophyta</taxon>
        <taxon>Tracheophyta</taxon>
        <taxon>Spermatophyta</taxon>
        <taxon>Magnoliopsida</taxon>
        <taxon>Liliopsida</taxon>
        <taxon>Poales</taxon>
        <taxon>Poaceae</taxon>
        <taxon>BOP clade</taxon>
        <taxon>Oryzoideae</taxon>
        <taxon>Oryzeae</taxon>
        <taxon>Oryzinae</taxon>
        <taxon>Oryza</taxon>
        <taxon>Oryza sativa</taxon>
    </lineage>
</organism>
<proteinExistence type="predicted"/>
<keyword evidence="3" id="KW-1185">Reference proteome</keyword>
<protein>
    <submittedName>
        <fullName evidence="2">Uncharacterized protein</fullName>
    </submittedName>
</protein>
<evidence type="ECO:0000313" key="2">
    <source>
        <dbReference type="EMBL" id="EEC75741.1"/>
    </source>
</evidence>
<feature type="region of interest" description="Disordered" evidence="1">
    <location>
        <begin position="1"/>
        <end position="51"/>
    </location>
</feature>
<evidence type="ECO:0000313" key="3">
    <source>
        <dbReference type="Proteomes" id="UP000007015"/>
    </source>
</evidence>
<name>B8AMJ7_ORYSI</name>
<gene>
    <name evidence="2" type="ORF">OsI_12621</name>
</gene>
<reference evidence="2 3" key="1">
    <citation type="journal article" date="2005" name="PLoS Biol.">
        <title>The genomes of Oryza sativa: a history of duplications.</title>
        <authorList>
            <person name="Yu J."/>
            <person name="Wang J."/>
            <person name="Lin W."/>
            <person name="Li S."/>
            <person name="Li H."/>
            <person name="Zhou J."/>
            <person name="Ni P."/>
            <person name="Dong W."/>
            <person name="Hu S."/>
            <person name="Zeng C."/>
            <person name="Zhang J."/>
            <person name="Zhang Y."/>
            <person name="Li R."/>
            <person name="Xu Z."/>
            <person name="Li S."/>
            <person name="Li X."/>
            <person name="Zheng H."/>
            <person name="Cong L."/>
            <person name="Lin L."/>
            <person name="Yin J."/>
            <person name="Geng J."/>
            <person name="Li G."/>
            <person name="Shi J."/>
            <person name="Liu J."/>
            <person name="Lv H."/>
            <person name="Li J."/>
            <person name="Wang J."/>
            <person name="Deng Y."/>
            <person name="Ran L."/>
            <person name="Shi X."/>
            <person name="Wang X."/>
            <person name="Wu Q."/>
            <person name="Li C."/>
            <person name="Ren X."/>
            <person name="Wang J."/>
            <person name="Wang X."/>
            <person name="Li D."/>
            <person name="Liu D."/>
            <person name="Zhang X."/>
            <person name="Ji Z."/>
            <person name="Zhao W."/>
            <person name="Sun Y."/>
            <person name="Zhang Z."/>
            <person name="Bao J."/>
            <person name="Han Y."/>
            <person name="Dong L."/>
            <person name="Ji J."/>
            <person name="Chen P."/>
            <person name="Wu S."/>
            <person name="Liu J."/>
            <person name="Xiao Y."/>
            <person name="Bu D."/>
            <person name="Tan J."/>
            <person name="Yang L."/>
            <person name="Ye C."/>
            <person name="Zhang J."/>
            <person name="Xu J."/>
            <person name="Zhou Y."/>
            <person name="Yu Y."/>
            <person name="Zhang B."/>
            <person name="Zhuang S."/>
            <person name="Wei H."/>
            <person name="Liu B."/>
            <person name="Lei M."/>
            <person name="Yu H."/>
            <person name="Li Y."/>
            <person name="Xu H."/>
            <person name="Wei S."/>
            <person name="He X."/>
            <person name="Fang L."/>
            <person name="Zhang Z."/>
            <person name="Zhang Y."/>
            <person name="Huang X."/>
            <person name="Su Z."/>
            <person name="Tong W."/>
            <person name="Li J."/>
            <person name="Tong Z."/>
            <person name="Li S."/>
            <person name="Ye J."/>
            <person name="Wang L."/>
            <person name="Fang L."/>
            <person name="Lei T."/>
            <person name="Chen C."/>
            <person name="Chen H."/>
            <person name="Xu Z."/>
            <person name="Li H."/>
            <person name="Huang H."/>
            <person name="Zhang F."/>
            <person name="Xu H."/>
            <person name="Li N."/>
            <person name="Zhao C."/>
            <person name="Li S."/>
            <person name="Dong L."/>
            <person name="Huang Y."/>
            <person name="Li L."/>
            <person name="Xi Y."/>
            <person name="Qi Q."/>
            <person name="Li W."/>
            <person name="Zhang B."/>
            <person name="Hu W."/>
            <person name="Zhang Y."/>
            <person name="Tian X."/>
            <person name="Jiao Y."/>
            <person name="Liang X."/>
            <person name="Jin J."/>
            <person name="Gao L."/>
            <person name="Zheng W."/>
            <person name="Hao B."/>
            <person name="Liu S."/>
            <person name="Wang W."/>
            <person name="Yuan L."/>
            <person name="Cao M."/>
            <person name="McDermott J."/>
            <person name="Samudrala R."/>
            <person name="Wang J."/>
            <person name="Wong G.K."/>
            <person name="Yang H."/>
        </authorList>
    </citation>
    <scope>NUCLEOTIDE SEQUENCE [LARGE SCALE GENOMIC DNA]</scope>
    <source>
        <strain evidence="3">cv. 93-11</strain>
    </source>
</reference>
<sequence length="183" mass="19704">MAMPTTTGVDPFLADLSRSPHPGHRALPPVPEKDEDGGSCNRGRRPEQSGTMVAATAEDGAAAGVIAARGHSGGTAAGNGLMNKVAQLMDGVDGARSGKETVRERRERGKIRGPMHGAHDWQGNFGWPTLASAWRSLENQMAWPSGWQGPGKEKFRNTVPFLIHRICNYKPMDTHTLKIMVAQ</sequence>
<dbReference type="AlphaFoldDB" id="B8AMJ7"/>
<accession>B8AMJ7</accession>
<dbReference type="Proteomes" id="UP000007015">
    <property type="component" value="Chromosome 3"/>
</dbReference>